<keyword evidence="3" id="KW-1185">Reference proteome</keyword>
<sequence length="154" mass="17428">MDTMERLAAIEAIRQVKARYFRGVDDRNSALVRSILAEDCVLDYRGCCTDPASGIDHLPAMNKVMEGRLNWPDARETGGPHMVTVHQGHDPDITVESETAASGIWAFTDRLFLPPGGPFTRLTGWGRYHETYVRNDEGWKLRTTRIERLRVEVA</sequence>
<dbReference type="InterPro" id="IPR037401">
    <property type="entry name" value="SnoaL-like"/>
</dbReference>
<gene>
    <name evidence="2" type="ORF">BES08_04480</name>
</gene>
<reference evidence="3" key="1">
    <citation type="journal article" date="2017" name="J. Biotechnol.">
        <title>Complete genome sequence of Novosphingobium resinovorum SA1, a versatile xenobiotic-degrading bacterium capable of utilizing sulfanilic acid.</title>
        <authorList>
            <person name="Hegedus B."/>
            <person name="Kos P.B."/>
            <person name="Balint B."/>
            <person name="Maroti G."/>
            <person name="Gan H.M."/>
            <person name="Perei K."/>
            <person name="Rakhely G."/>
        </authorList>
    </citation>
    <scope>NUCLEOTIDE SEQUENCE [LARGE SCALE GENOMIC DNA]</scope>
    <source>
        <strain evidence="3">SA1</strain>
    </source>
</reference>
<dbReference type="Gene3D" id="3.10.450.50">
    <property type="match status" value="1"/>
</dbReference>
<name>A0A1D8A8Q3_9SPHN</name>
<organism evidence="2 3">
    <name type="scientific">Novosphingobium resinovorum</name>
    <dbReference type="NCBI Taxonomy" id="158500"/>
    <lineage>
        <taxon>Bacteria</taxon>
        <taxon>Pseudomonadati</taxon>
        <taxon>Pseudomonadota</taxon>
        <taxon>Alphaproteobacteria</taxon>
        <taxon>Sphingomonadales</taxon>
        <taxon>Sphingomonadaceae</taxon>
        <taxon>Novosphingobium</taxon>
    </lineage>
</organism>
<feature type="domain" description="SnoaL-like" evidence="1">
    <location>
        <begin position="5"/>
        <end position="144"/>
    </location>
</feature>
<dbReference type="KEGG" id="nre:BES08_04480"/>
<accession>A0A1D8A8Q3</accession>
<evidence type="ECO:0000313" key="2">
    <source>
        <dbReference type="EMBL" id="AOR78489.1"/>
    </source>
</evidence>
<dbReference type="SUPFAM" id="SSF54427">
    <property type="entry name" value="NTF2-like"/>
    <property type="match status" value="1"/>
</dbReference>
<dbReference type="AlphaFoldDB" id="A0A1D8A8Q3"/>
<proteinExistence type="predicted"/>
<dbReference type="EMBL" id="CP017075">
    <property type="protein sequence ID" value="AOR78489.1"/>
    <property type="molecule type" value="Genomic_DNA"/>
</dbReference>
<evidence type="ECO:0000313" key="3">
    <source>
        <dbReference type="Proteomes" id="UP000094626"/>
    </source>
</evidence>
<dbReference type="Pfam" id="PF13577">
    <property type="entry name" value="SnoaL_4"/>
    <property type="match status" value="1"/>
</dbReference>
<dbReference type="InterPro" id="IPR032710">
    <property type="entry name" value="NTF2-like_dom_sf"/>
</dbReference>
<dbReference type="Proteomes" id="UP000094626">
    <property type="component" value="Chromosome"/>
</dbReference>
<protein>
    <recommendedName>
        <fullName evidence="1">SnoaL-like domain-containing protein</fullName>
    </recommendedName>
</protein>
<dbReference type="OrthoDB" id="7851780at2"/>
<evidence type="ECO:0000259" key="1">
    <source>
        <dbReference type="Pfam" id="PF13577"/>
    </source>
</evidence>